<dbReference type="InterPro" id="IPR004891">
    <property type="entry name" value="Mercury-R_MerC"/>
</dbReference>
<dbReference type="GO" id="GO:0016020">
    <property type="term" value="C:membrane"/>
    <property type="evidence" value="ECO:0007669"/>
    <property type="project" value="InterPro"/>
</dbReference>
<dbReference type="EMBL" id="FRAA01000005">
    <property type="protein sequence ID" value="SHK44028.1"/>
    <property type="molecule type" value="Genomic_DNA"/>
</dbReference>
<dbReference type="Pfam" id="PF03203">
    <property type="entry name" value="MerC"/>
    <property type="match status" value="1"/>
</dbReference>
<dbReference type="Proteomes" id="UP000184474">
    <property type="component" value="Unassembled WGS sequence"/>
</dbReference>
<keyword evidence="3" id="KW-1185">Reference proteome</keyword>
<feature type="transmembrane region" description="Helical" evidence="1">
    <location>
        <begin position="100"/>
        <end position="118"/>
    </location>
</feature>
<evidence type="ECO:0000313" key="3">
    <source>
        <dbReference type="Proteomes" id="UP000184474"/>
    </source>
</evidence>
<keyword evidence="1" id="KW-0472">Membrane</keyword>
<protein>
    <submittedName>
        <fullName evidence="2">MerC mercury resistance protein</fullName>
    </submittedName>
</protein>
<feature type="transmembrane region" description="Helical" evidence="1">
    <location>
        <begin position="12"/>
        <end position="34"/>
    </location>
</feature>
<feature type="transmembrane region" description="Helical" evidence="1">
    <location>
        <begin position="75"/>
        <end position="94"/>
    </location>
</feature>
<dbReference type="GO" id="GO:0015097">
    <property type="term" value="F:mercury ion transmembrane transporter activity"/>
    <property type="evidence" value="ECO:0007669"/>
    <property type="project" value="InterPro"/>
</dbReference>
<sequence>MKQYLIGIHADWIGLIASFVCALHCLLMPVALSLAPMLAGYMNHPALEAIMIGISVVIASYAIGRGYYSRHRRLLPVVILCTSFLLITMGRFSSDAHVEVWMTSSGAFLIAVAHAINWKMLNLN</sequence>
<reference evidence="3" key="1">
    <citation type="submission" date="2016-11" db="EMBL/GenBank/DDBJ databases">
        <authorList>
            <person name="Varghese N."/>
            <person name="Submissions S."/>
        </authorList>
    </citation>
    <scope>NUCLEOTIDE SEQUENCE [LARGE SCALE GENOMIC DNA]</scope>
    <source>
        <strain evidence="3">DSM 26134</strain>
    </source>
</reference>
<proteinExistence type="predicted"/>
<accession>A0A1M6SHM9</accession>
<organism evidence="2 3">
    <name type="scientific">Reichenbachiella agariperforans</name>
    <dbReference type="NCBI Taxonomy" id="156994"/>
    <lineage>
        <taxon>Bacteria</taxon>
        <taxon>Pseudomonadati</taxon>
        <taxon>Bacteroidota</taxon>
        <taxon>Cytophagia</taxon>
        <taxon>Cytophagales</taxon>
        <taxon>Reichenbachiellaceae</taxon>
        <taxon>Reichenbachiella</taxon>
    </lineage>
</organism>
<dbReference type="AlphaFoldDB" id="A0A1M6SHM9"/>
<keyword evidence="1" id="KW-0812">Transmembrane</keyword>
<dbReference type="STRING" id="156994.SAMN04488028_10518"/>
<name>A0A1M6SHM9_REIAG</name>
<feature type="transmembrane region" description="Helical" evidence="1">
    <location>
        <begin position="46"/>
        <end position="63"/>
    </location>
</feature>
<dbReference type="RefSeq" id="WP_073123025.1">
    <property type="nucleotide sequence ID" value="NZ_FRAA01000005.1"/>
</dbReference>
<evidence type="ECO:0000313" key="2">
    <source>
        <dbReference type="EMBL" id="SHK44028.1"/>
    </source>
</evidence>
<evidence type="ECO:0000256" key="1">
    <source>
        <dbReference type="SAM" id="Phobius"/>
    </source>
</evidence>
<keyword evidence="1" id="KW-1133">Transmembrane helix</keyword>
<gene>
    <name evidence="2" type="ORF">SAMN04488028_10518</name>
</gene>